<proteinExistence type="predicted"/>
<keyword evidence="6" id="KW-1185">Reference proteome</keyword>
<dbReference type="PANTHER" id="PTHR46423:SF1">
    <property type="entry name" value="RNA POLYMERASE II-ASSOCIATED PROTEIN 3"/>
    <property type="match status" value="1"/>
</dbReference>
<gene>
    <name evidence="5" type="ORF">NEMVEDRAFT_v1g220540</name>
</gene>
<feature type="compositionally biased region" description="Polar residues" evidence="3">
    <location>
        <begin position="90"/>
        <end position="102"/>
    </location>
</feature>
<feature type="compositionally biased region" description="Polar residues" evidence="3">
    <location>
        <begin position="61"/>
        <end position="79"/>
    </location>
</feature>
<dbReference type="Pfam" id="PF13877">
    <property type="entry name" value="RPAP3_C"/>
    <property type="match status" value="1"/>
</dbReference>
<dbReference type="Proteomes" id="UP000001593">
    <property type="component" value="Unassembled WGS sequence"/>
</dbReference>
<evidence type="ECO:0000256" key="2">
    <source>
        <dbReference type="ARBA" id="ARBA00022803"/>
    </source>
</evidence>
<dbReference type="PhylomeDB" id="A7T0P8"/>
<organism evidence="5 6">
    <name type="scientific">Nematostella vectensis</name>
    <name type="common">Starlet sea anemone</name>
    <dbReference type="NCBI Taxonomy" id="45351"/>
    <lineage>
        <taxon>Eukaryota</taxon>
        <taxon>Metazoa</taxon>
        <taxon>Cnidaria</taxon>
        <taxon>Anthozoa</taxon>
        <taxon>Hexacorallia</taxon>
        <taxon>Actiniaria</taxon>
        <taxon>Edwardsiidae</taxon>
        <taxon>Nematostella</taxon>
    </lineage>
</organism>
<evidence type="ECO:0000256" key="1">
    <source>
        <dbReference type="ARBA" id="ARBA00022737"/>
    </source>
</evidence>
<name>A7T0P8_NEMVE</name>
<dbReference type="PANTHER" id="PTHR46423">
    <property type="entry name" value="RNA POLYMERASE II-ASSOCIATED PROTEIN 3"/>
    <property type="match status" value="1"/>
</dbReference>
<keyword evidence="2" id="KW-0802">TPR repeat</keyword>
<feature type="region of interest" description="Disordered" evidence="3">
    <location>
        <begin position="52"/>
        <end position="116"/>
    </location>
</feature>
<feature type="domain" description="RNA-polymerase II-associated protein 3-like C-terminal" evidence="4">
    <location>
        <begin position="124"/>
        <end position="183"/>
    </location>
</feature>
<dbReference type="InterPro" id="IPR025986">
    <property type="entry name" value="RPAP3-like_C"/>
</dbReference>
<dbReference type="InParanoid" id="A7T0P8"/>
<feature type="region of interest" description="Disordered" evidence="3">
    <location>
        <begin position="1"/>
        <end position="21"/>
    </location>
</feature>
<dbReference type="eggNOG" id="KOG4648">
    <property type="taxonomic scope" value="Eukaryota"/>
</dbReference>
<protein>
    <recommendedName>
        <fullName evidence="4">RNA-polymerase II-associated protein 3-like C-terminal domain-containing protein</fullName>
    </recommendedName>
</protein>
<evidence type="ECO:0000313" key="6">
    <source>
        <dbReference type="Proteomes" id="UP000001593"/>
    </source>
</evidence>
<feature type="compositionally biased region" description="Basic and acidic residues" evidence="3">
    <location>
        <begin position="103"/>
        <end position="113"/>
    </location>
</feature>
<dbReference type="InterPro" id="IPR051966">
    <property type="entry name" value="RPAP3"/>
</dbReference>
<accession>A7T0P8</accession>
<evidence type="ECO:0000256" key="3">
    <source>
        <dbReference type="SAM" id="MobiDB-lite"/>
    </source>
</evidence>
<dbReference type="HOGENOM" id="CLU_1280558_0_0_1"/>
<dbReference type="EMBL" id="DS470042">
    <property type="protein sequence ID" value="EDO30467.1"/>
    <property type="molecule type" value="Genomic_DNA"/>
</dbReference>
<sequence length="216" mass="24376">KLGIEEKPPQKSDKPAKKPLKRIVIEEIGSDSEDVEVLPAIHKTSGILIKEQAAGSEKAGVNTSADNSGVSKAETTSLALTEDHREPPFQSLSSGQFPNNENNHTDSTKDYPPKLKPKRVFNVPKTSVQFQSDWKVLKGGPPEQLFDYLRKIKPEMYPKLLQQSIESDVLTGMLQVLHQFYIPFFTVNQAVHEKEKIQMEICSLELHMFIKMLYCL</sequence>
<keyword evidence="1" id="KW-0677">Repeat</keyword>
<reference evidence="5 6" key="1">
    <citation type="journal article" date="2007" name="Science">
        <title>Sea anemone genome reveals ancestral eumetazoan gene repertoire and genomic organization.</title>
        <authorList>
            <person name="Putnam N.H."/>
            <person name="Srivastava M."/>
            <person name="Hellsten U."/>
            <person name="Dirks B."/>
            <person name="Chapman J."/>
            <person name="Salamov A."/>
            <person name="Terry A."/>
            <person name="Shapiro H."/>
            <person name="Lindquist E."/>
            <person name="Kapitonov V.V."/>
            <person name="Jurka J."/>
            <person name="Genikhovich G."/>
            <person name="Grigoriev I.V."/>
            <person name="Lucas S.M."/>
            <person name="Steele R.E."/>
            <person name="Finnerty J.R."/>
            <person name="Technau U."/>
            <person name="Martindale M.Q."/>
            <person name="Rokhsar D.S."/>
        </authorList>
    </citation>
    <scope>NUCLEOTIDE SEQUENCE [LARGE SCALE GENOMIC DNA]</scope>
    <source>
        <strain evidence="6">CH2 X CH6</strain>
    </source>
</reference>
<feature type="non-terminal residue" evidence="5">
    <location>
        <position position="216"/>
    </location>
</feature>
<feature type="compositionally biased region" description="Basic and acidic residues" evidence="3">
    <location>
        <begin position="1"/>
        <end position="16"/>
    </location>
</feature>
<evidence type="ECO:0000259" key="4">
    <source>
        <dbReference type="Pfam" id="PF13877"/>
    </source>
</evidence>
<dbReference type="AlphaFoldDB" id="A7T0P8"/>
<evidence type="ECO:0000313" key="5">
    <source>
        <dbReference type="EMBL" id="EDO30467.1"/>
    </source>
</evidence>
<dbReference type="STRING" id="45351.A7T0P8"/>